<organism evidence="1">
    <name type="scientific">Siphoviridae sp. ct3r22</name>
    <dbReference type="NCBI Taxonomy" id="2825325"/>
    <lineage>
        <taxon>Viruses</taxon>
        <taxon>Duplodnaviria</taxon>
        <taxon>Heunggongvirae</taxon>
        <taxon>Uroviricota</taxon>
        <taxon>Caudoviricetes</taxon>
    </lineage>
</organism>
<accession>A0A8S5V125</accession>
<dbReference type="EMBL" id="BK016180">
    <property type="protein sequence ID" value="DAG00438.1"/>
    <property type="molecule type" value="Genomic_DNA"/>
</dbReference>
<proteinExistence type="predicted"/>
<protein>
    <submittedName>
        <fullName evidence="1">Uncharacterized protein</fullName>
    </submittedName>
</protein>
<sequence>MARCYIFANRKKCLPGVYSMIGRGIGIPFRRGTGGGTSIPPEIKKNIIAWYDPKKQGMTNFDVIESYADDFTKWRIENTGVTSTQKKIVIAAGTELKYNVAYKGFGNSIAEFDIKYTGSAVIRYQYNKEDGTTGIITINRSGIYHLPASIKAQKNFGFYCNPQTVTEEATIEQLPTSILKDFSGNKHDAYLYGFKGRLNSGVGVYVQDFTEWIFGSIINNISTKHHNKIHIVKKNPNAYFGYTVGIQKANYYNKPYKLKFNFNKKIDDIKFNIVSTDGNLISTRCFSAIINSGSVVDIPIISEEIFNNKEETDIYYDFETNKDIEIDIELIADYPNQLCYDGKSSYAVAYDMPILTDYTVMAERTWFEIGDNSCFASKRIGANKGAFAIEYRKLYVENFGSYNAITFVANKKEIIVQSKEKYNDKDLIAGNEIDTNQLLIGGISLNNNRLNEPYIGCHGNIIVADRSFTEEEINWLKQNWDKI</sequence>
<name>A0A8S5V125_9CAUD</name>
<evidence type="ECO:0000313" key="1">
    <source>
        <dbReference type="EMBL" id="DAG00438.1"/>
    </source>
</evidence>
<reference evidence="1" key="1">
    <citation type="journal article" date="2021" name="Proc. Natl. Acad. Sci. U.S.A.">
        <title>A Catalog of Tens of Thousands of Viruses from Human Metagenomes Reveals Hidden Associations with Chronic Diseases.</title>
        <authorList>
            <person name="Tisza M.J."/>
            <person name="Buck C.B."/>
        </authorList>
    </citation>
    <scope>NUCLEOTIDE SEQUENCE</scope>
    <source>
        <strain evidence="1">Ct3r22</strain>
    </source>
</reference>